<evidence type="ECO:0000313" key="4">
    <source>
        <dbReference type="Proteomes" id="UP000816034"/>
    </source>
</evidence>
<dbReference type="EMBL" id="PYSW02000005">
    <property type="protein sequence ID" value="KAG2392457.1"/>
    <property type="molecule type" value="Genomic_DNA"/>
</dbReference>
<reference evidence="3 4" key="1">
    <citation type="journal article" date="2018" name="BMC Genomics">
        <title>The genome of Naegleria lovaniensis, the basis for a comparative approach to unravel pathogenicity factors of the human pathogenic amoeba N. fowleri.</title>
        <authorList>
            <person name="Liechti N."/>
            <person name="Schurch N."/>
            <person name="Bruggmann R."/>
            <person name="Wittwer M."/>
        </authorList>
    </citation>
    <scope>NUCLEOTIDE SEQUENCE [LARGE SCALE GENOMIC DNA]</scope>
    <source>
        <strain evidence="3 4">ATCC 30569</strain>
    </source>
</reference>
<evidence type="ECO:0000313" key="3">
    <source>
        <dbReference type="EMBL" id="KAG2392457.1"/>
    </source>
</evidence>
<dbReference type="AlphaFoldDB" id="A0AA88H3L9"/>
<proteinExistence type="predicted"/>
<dbReference type="RefSeq" id="XP_044554351.1">
    <property type="nucleotide sequence ID" value="XM_044688506.1"/>
</dbReference>
<name>A0AA88H3L9_NAELO</name>
<sequence>MNNFTGIPSSDRGNGNFMTPSQPSYGVPMPSGSGFALSPIPNALVDQYISIQNSMNQLAVFIPQYNSQTVMVHSLQEQVNQQRQVLQSVSSQVIKEKKDVEKLHKPSISNFFSKALDKNGFDKKIEKEEQEYKAMIEKERQAKTQLENLETQLMQAKSIQTSLYQHVQMYESKTRELEHSIDRMIVAACLSPQHVIPMTQQEIFMNQTKRQQIVVYLSQYKAGLTNLQQAYTLLQSCYQRLSEAKNLATADLFMNGGLANMYVDSMKYENLNRANDDAKKAKLFIAEAVRQCPPLASQPLFVAKVTQGDFVFDVFFDNIISDYIVREKIRKSKEAMGESIQQLTITLNWLQMTCIPQIERDLQQVDQVIASLSSTLQQERMAIVTQALNQKASQQSQLPVISLGIPVPSQPQIPPIQTHPQTLVDLSNQPFNPTFSK</sequence>
<protein>
    <submittedName>
        <fullName evidence="3">Uncharacterized protein</fullName>
    </submittedName>
</protein>
<keyword evidence="4" id="KW-1185">Reference proteome</keyword>
<organism evidence="3 4">
    <name type="scientific">Naegleria lovaniensis</name>
    <name type="common">Amoeba</name>
    <dbReference type="NCBI Taxonomy" id="51637"/>
    <lineage>
        <taxon>Eukaryota</taxon>
        <taxon>Discoba</taxon>
        <taxon>Heterolobosea</taxon>
        <taxon>Tetramitia</taxon>
        <taxon>Eutetramitia</taxon>
        <taxon>Vahlkampfiidae</taxon>
        <taxon>Naegleria</taxon>
    </lineage>
</organism>
<feature type="region of interest" description="Disordered" evidence="2">
    <location>
        <begin position="1"/>
        <end position="21"/>
    </location>
</feature>
<dbReference type="PANTHER" id="PTHR21974:SF2">
    <property type="entry name" value="RE15880P"/>
    <property type="match status" value="1"/>
</dbReference>
<dbReference type="GeneID" id="68105163"/>
<accession>A0AA88H3L9</accession>
<comment type="caution">
    <text evidence="3">The sequence shown here is derived from an EMBL/GenBank/DDBJ whole genome shotgun (WGS) entry which is preliminary data.</text>
</comment>
<evidence type="ECO:0000256" key="2">
    <source>
        <dbReference type="SAM" id="MobiDB-lite"/>
    </source>
</evidence>
<dbReference type="PANTHER" id="PTHR21974">
    <property type="entry name" value="RE15880P"/>
    <property type="match status" value="1"/>
</dbReference>
<dbReference type="Proteomes" id="UP000816034">
    <property type="component" value="Unassembled WGS sequence"/>
</dbReference>
<gene>
    <name evidence="3" type="ORF">C9374_012709</name>
</gene>
<keyword evidence="1" id="KW-0175">Coiled coil</keyword>
<evidence type="ECO:0000256" key="1">
    <source>
        <dbReference type="SAM" id="Coils"/>
    </source>
</evidence>
<feature type="coiled-coil region" evidence="1">
    <location>
        <begin position="118"/>
        <end position="159"/>
    </location>
</feature>